<dbReference type="CDD" id="cd00063">
    <property type="entry name" value="FN3"/>
    <property type="match status" value="1"/>
</dbReference>
<feature type="domain" description="Fibronectin type-III" evidence="1">
    <location>
        <begin position="1"/>
        <end position="38"/>
    </location>
</feature>
<sequence>MVLKDLSPHTCYKVRVRSVVSTYKSTYSASIHVRTNATCDIVLAPNDGSIRGKKSTDNGYIATMACEEGFELLGDETYIVCDSKDVVGNQICSQERCRIPELFT</sequence>
<evidence type="ECO:0000259" key="1">
    <source>
        <dbReference type="PROSITE" id="PS50853"/>
    </source>
</evidence>
<dbReference type="EMBL" id="JBJQND010000016">
    <property type="protein sequence ID" value="KAL3847700.1"/>
    <property type="molecule type" value="Genomic_DNA"/>
</dbReference>
<accession>A0ABD3UE70</accession>
<name>A0ABD3UE70_SINWO</name>
<comment type="caution">
    <text evidence="2">The sequence shown here is derived from an EMBL/GenBank/DDBJ whole genome shotgun (WGS) entry which is preliminary data.</text>
</comment>
<proteinExistence type="predicted"/>
<reference evidence="2 3" key="1">
    <citation type="submission" date="2024-11" db="EMBL/GenBank/DDBJ databases">
        <title>Chromosome-level genome assembly of the freshwater bivalve Anodonta woodiana.</title>
        <authorList>
            <person name="Chen X."/>
        </authorList>
    </citation>
    <scope>NUCLEOTIDE SEQUENCE [LARGE SCALE GENOMIC DNA]</scope>
    <source>
        <strain evidence="2">MN2024</strain>
        <tissue evidence="2">Gills</tissue>
    </source>
</reference>
<gene>
    <name evidence="2" type="ORF">ACJMK2_018597</name>
</gene>
<dbReference type="AlphaFoldDB" id="A0ABD3UE70"/>
<dbReference type="InterPro" id="IPR036116">
    <property type="entry name" value="FN3_sf"/>
</dbReference>
<evidence type="ECO:0000313" key="2">
    <source>
        <dbReference type="EMBL" id="KAL3847700.1"/>
    </source>
</evidence>
<evidence type="ECO:0000313" key="3">
    <source>
        <dbReference type="Proteomes" id="UP001634394"/>
    </source>
</evidence>
<dbReference type="PROSITE" id="PS50853">
    <property type="entry name" value="FN3"/>
    <property type="match status" value="1"/>
</dbReference>
<protein>
    <recommendedName>
        <fullName evidence="1">Fibronectin type-III domain-containing protein</fullName>
    </recommendedName>
</protein>
<dbReference type="Proteomes" id="UP001634394">
    <property type="component" value="Unassembled WGS sequence"/>
</dbReference>
<dbReference type="InterPro" id="IPR003961">
    <property type="entry name" value="FN3_dom"/>
</dbReference>
<dbReference type="Gene3D" id="2.10.70.10">
    <property type="entry name" value="Complement Module, domain 1"/>
    <property type="match status" value="1"/>
</dbReference>
<dbReference type="SUPFAM" id="SSF49265">
    <property type="entry name" value="Fibronectin type III"/>
    <property type="match status" value="1"/>
</dbReference>
<keyword evidence="3" id="KW-1185">Reference proteome</keyword>
<organism evidence="2 3">
    <name type="scientific">Sinanodonta woodiana</name>
    <name type="common">Chinese pond mussel</name>
    <name type="synonym">Anodonta woodiana</name>
    <dbReference type="NCBI Taxonomy" id="1069815"/>
    <lineage>
        <taxon>Eukaryota</taxon>
        <taxon>Metazoa</taxon>
        <taxon>Spiralia</taxon>
        <taxon>Lophotrochozoa</taxon>
        <taxon>Mollusca</taxon>
        <taxon>Bivalvia</taxon>
        <taxon>Autobranchia</taxon>
        <taxon>Heteroconchia</taxon>
        <taxon>Palaeoheterodonta</taxon>
        <taxon>Unionida</taxon>
        <taxon>Unionoidea</taxon>
        <taxon>Unionidae</taxon>
        <taxon>Unioninae</taxon>
        <taxon>Sinanodonta</taxon>
    </lineage>
</organism>